<feature type="transmembrane region" description="Helical" evidence="11">
    <location>
        <begin position="595"/>
        <end position="628"/>
    </location>
</feature>
<evidence type="ECO:0000256" key="2">
    <source>
        <dbReference type="ARBA" id="ARBA00006012"/>
    </source>
</evidence>
<feature type="transmembrane region" description="Helical" evidence="11">
    <location>
        <begin position="751"/>
        <end position="775"/>
    </location>
</feature>
<feature type="domain" description="ABC transporter" evidence="12">
    <location>
        <begin position="844"/>
        <end position="1097"/>
    </location>
</feature>
<dbReference type="InterPro" id="IPR003593">
    <property type="entry name" value="AAA+_ATPase"/>
</dbReference>
<feature type="transmembrane region" description="Helical" evidence="11">
    <location>
        <begin position="1411"/>
        <end position="1434"/>
    </location>
</feature>
<dbReference type="Pfam" id="PF08370">
    <property type="entry name" value="PDR_assoc"/>
    <property type="match status" value="1"/>
</dbReference>
<feature type="transmembrane region" description="Helical" evidence="11">
    <location>
        <begin position="1276"/>
        <end position="1294"/>
    </location>
</feature>
<dbReference type="InterPro" id="IPR027417">
    <property type="entry name" value="P-loop_NTPase"/>
</dbReference>
<reference evidence="13 14" key="1">
    <citation type="submission" date="2019-06" db="EMBL/GenBank/DDBJ databases">
        <title>A chromosomal-level reference genome of Carpinus fangiana (Coryloideae, Betulaceae).</title>
        <authorList>
            <person name="Yang X."/>
            <person name="Wang Z."/>
            <person name="Zhang L."/>
            <person name="Hao G."/>
            <person name="Liu J."/>
            <person name="Yang Y."/>
        </authorList>
    </citation>
    <scope>NUCLEOTIDE SEQUENCE [LARGE SCALE GENOMIC DNA]</scope>
    <source>
        <strain evidence="13">Cfa_2016G</strain>
        <tissue evidence="13">Leaf</tissue>
    </source>
</reference>
<dbReference type="FunFam" id="3.40.50.300:FF:000059">
    <property type="entry name" value="ABC transporter G family member 40"/>
    <property type="match status" value="1"/>
</dbReference>
<comment type="similarity">
    <text evidence="2">Belongs to the ABC transporter superfamily. ABCG family. PDR (TC 3.A.1.205) subfamily.</text>
</comment>
<dbReference type="EMBL" id="CM017321">
    <property type="protein sequence ID" value="KAE7998799.1"/>
    <property type="molecule type" value="Genomic_DNA"/>
</dbReference>
<organism evidence="13 14">
    <name type="scientific">Carpinus fangiana</name>
    <dbReference type="NCBI Taxonomy" id="176857"/>
    <lineage>
        <taxon>Eukaryota</taxon>
        <taxon>Viridiplantae</taxon>
        <taxon>Streptophyta</taxon>
        <taxon>Embryophyta</taxon>
        <taxon>Tracheophyta</taxon>
        <taxon>Spermatophyta</taxon>
        <taxon>Magnoliopsida</taxon>
        <taxon>eudicotyledons</taxon>
        <taxon>Gunneridae</taxon>
        <taxon>Pentapetalae</taxon>
        <taxon>rosids</taxon>
        <taxon>fabids</taxon>
        <taxon>Fagales</taxon>
        <taxon>Betulaceae</taxon>
        <taxon>Carpinus</taxon>
    </lineage>
</organism>
<dbReference type="OrthoDB" id="66620at2759"/>
<keyword evidence="3" id="KW-0813">Transport</keyword>
<dbReference type="SMART" id="SM00382">
    <property type="entry name" value="AAA"/>
    <property type="match status" value="2"/>
</dbReference>
<dbReference type="GO" id="GO:0005524">
    <property type="term" value="F:ATP binding"/>
    <property type="evidence" value="ECO:0007669"/>
    <property type="project" value="UniProtKB-KW"/>
</dbReference>
<evidence type="ECO:0000256" key="4">
    <source>
        <dbReference type="ARBA" id="ARBA00022692"/>
    </source>
</evidence>
<keyword evidence="4 11" id="KW-0812">Transmembrane</keyword>
<dbReference type="InterPro" id="IPR034001">
    <property type="entry name" value="ABCG_PDR_1"/>
</dbReference>
<dbReference type="PANTHER" id="PTHR48040:SF45">
    <property type="entry name" value="PLEIOTROPIC DRUG RESISTANCE PROTEIN 1-LIKE"/>
    <property type="match status" value="1"/>
</dbReference>
<dbReference type="PROSITE" id="PS50893">
    <property type="entry name" value="ABC_TRANSPORTER_2"/>
    <property type="match status" value="2"/>
</dbReference>
<dbReference type="CDD" id="cd03233">
    <property type="entry name" value="ABCG_PDR_domain1"/>
    <property type="match status" value="1"/>
</dbReference>
<keyword evidence="6" id="KW-0547">Nucleotide-binding</keyword>
<dbReference type="Pfam" id="PF01061">
    <property type="entry name" value="ABC2_membrane"/>
    <property type="match status" value="2"/>
</dbReference>
<dbReference type="InterPro" id="IPR013581">
    <property type="entry name" value="PDR_assoc"/>
</dbReference>
<dbReference type="GO" id="GO:0140359">
    <property type="term" value="F:ABC-type transporter activity"/>
    <property type="evidence" value="ECO:0007669"/>
    <property type="project" value="InterPro"/>
</dbReference>
<dbReference type="Pfam" id="PF00005">
    <property type="entry name" value="ABC_tran"/>
    <property type="match status" value="2"/>
</dbReference>
<dbReference type="SUPFAM" id="SSF52540">
    <property type="entry name" value="P-loop containing nucleoside triphosphate hydrolases"/>
    <property type="match status" value="2"/>
</dbReference>
<evidence type="ECO:0000256" key="11">
    <source>
        <dbReference type="SAM" id="Phobius"/>
    </source>
</evidence>
<evidence type="ECO:0000256" key="7">
    <source>
        <dbReference type="ARBA" id="ARBA00022840"/>
    </source>
</evidence>
<keyword evidence="8 11" id="KW-1133">Transmembrane helix</keyword>
<feature type="transmembrane region" description="Helical" evidence="11">
    <location>
        <begin position="667"/>
        <end position="687"/>
    </location>
</feature>
<feature type="region of interest" description="Disordered" evidence="10">
    <location>
        <begin position="796"/>
        <end position="827"/>
    </location>
</feature>
<dbReference type="Gene3D" id="3.40.50.300">
    <property type="entry name" value="P-loop containing nucleotide triphosphate hydrolases"/>
    <property type="match status" value="2"/>
</dbReference>
<feature type="transmembrane region" description="Helical" evidence="11">
    <location>
        <begin position="1190"/>
        <end position="1208"/>
    </location>
</feature>
<feature type="transmembrane region" description="Helical" evidence="11">
    <location>
        <begin position="1333"/>
        <end position="1353"/>
    </location>
</feature>
<dbReference type="GO" id="GO:0016020">
    <property type="term" value="C:membrane"/>
    <property type="evidence" value="ECO:0007669"/>
    <property type="project" value="UniProtKB-SubCell"/>
</dbReference>
<dbReference type="PANTHER" id="PTHR48040">
    <property type="entry name" value="PLEIOTROPIC DRUG RESISTANCE PROTEIN 1-LIKE ISOFORM X1"/>
    <property type="match status" value="1"/>
</dbReference>
<dbReference type="Pfam" id="PF19055">
    <property type="entry name" value="ABC2_membrane_7"/>
    <property type="match status" value="1"/>
</dbReference>
<protein>
    <recommendedName>
        <fullName evidence="12">ABC transporter domain-containing protein</fullName>
    </recommendedName>
</protein>
<feature type="transmembrane region" description="Helical" evidence="11">
    <location>
        <begin position="1306"/>
        <end position="1327"/>
    </location>
</feature>
<feature type="transmembrane region" description="Helical" evidence="11">
    <location>
        <begin position="521"/>
        <end position="543"/>
    </location>
</feature>
<evidence type="ECO:0000256" key="8">
    <source>
        <dbReference type="ARBA" id="ARBA00022989"/>
    </source>
</evidence>
<keyword evidence="7" id="KW-0067">ATP-binding</keyword>
<evidence type="ECO:0000256" key="9">
    <source>
        <dbReference type="ARBA" id="ARBA00023136"/>
    </source>
</evidence>
<evidence type="ECO:0000256" key="10">
    <source>
        <dbReference type="SAM" id="MobiDB-lite"/>
    </source>
</evidence>
<feature type="transmembrane region" description="Helical" evidence="11">
    <location>
        <begin position="640"/>
        <end position="661"/>
    </location>
</feature>
<feature type="transmembrane region" description="Helical" evidence="11">
    <location>
        <begin position="555"/>
        <end position="575"/>
    </location>
</feature>
<feature type="transmembrane region" description="Helical" evidence="11">
    <location>
        <begin position="1360"/>
        <end position="1378"/>
    </location>
</feature>
<dbReference type="InterPro" id="IPR034003">
    <property type="entry name" value="ABCG_PDR_2"/>
</dbReference>
<name>A0A5N6QJG1_9ROSI</name>
<evidence type="ECO:0000256" key="6">
    <source>
        <dbReference type="ARBA" id="ARBA00022741"/>
    </source>
</evidence>
<evidence type="ECO:0000256" key="5">
    <source>
        <dbReference type="ARBA" id="ARBA00022737"/>
    </source>
</evidence>
<keyword evidence="9 11" id="KW-0472">Membrane</keyword>
<evidence type="ECO:0000259" key="12">
    <source>
        <dbReference type="PROSITE" id="PS50893"/>
    </source>
</evidence>
<comment type="subcellular location">
    <subcellularLocation>
        <location evidence="1">Membrane</location>
        <topology evidence="1">Multi-pass membrane protein</topology>
    </subcellularLocation>
</comment>
<evidence type="ECO:0000313" key="14">
    <source>
        <dbReference type="Proteomes" id="UP000327013"/>
    </source>
</evidence>
<dbReference type="Proteomes" id="UP000327013">
    <property type="component" value="Chromosome 1"/>
</dbReference>
<dbReference type="FunFam" id="3.40.50.300:FF:000179">
    <property type="entry name" value="ABC transporter G family member 34"/>
    <property type="match status" value="1"/>
</dbReference>
<evidence type="ECO:0000256" key="1">
    <source>
        <dbReference type="ARBA" id="ARBA00004141"/>
    </source>
</evidence>
<evidence type="ECO:0000256" key="3">
    <source>
        <dbReference type="ARBA" id="ARBA00022448"/>
    </source>
</evidence>
<feature type="domain" description="ABC transporter" evidence="12">
    <location>
        <begin position="153"/>
        <end position="426"/>
    </location>
</feature>
<accession>A0A5N6QJG1</accession>
<dbReference type="InterPro" id="IPR043926">
    <property type="entry name" value="ABCG_dom"/>
</dbReference>
<dbReference type="InterPro" id="IPR013525">
    <property type="entry name" value="ABC2_TM"/>
</dbReference>
<proteinExistence type="inferred from homology"/>
<keyword evidence="5" id="KW-0677">Repeat</keyword>
<dbReference type="GO" id="GO:0016887">
    <property type="term" value="F:ATP hydrolysis activity"/>
    <property type="evidence" value="ECO:0007669"/>
    <property type="project" value="InterPro"/>
</dbReference>
<dbReference type="CDD" id="cd03232">
    <property type="entry name" value="ABCG_PDR_domain2"/>
    <property type="match status" value="1"/>
</dbReference>
<dbReference type="InterPro" id="IPR003439">
    <property type="entry name" value="ABC_transporter-like_ATP-bd"/>
</dbReference>
<keyword evidence="14" id="KW-1185">Reference proteome</keyword>
<gene>
    <name evidence="13" type="ORF">FH972_003307</name>
</gene>
<feature type="compositionally biased region" description="Polar residues" evidence="10">
    <location>
        <begin position="809"/>
        <end position="823"/>
    </location>
</feature>
<sequence length="1442" mass="162326">MDFGHSRSSSSLVTSTSRDAFQYDDEQALKWAALERLPTYDRARKGLLHGVTGDLKEIDLQKLRIQDRKELLDRLISNADKNEEFLKKLKKRIDSLIFDWKNKKKTKTKRVALDLPTIEVRFENLNVEAKGYLGSRGLPSIFNYFLNMAEGIAHFLHIIPSQKKEFSVLSDVNGIIKPGRLTLLLGPPGSGKSTLLKALSGKLDSELKFSGKVTYNGHEMHEFVPQRTSAYISQYDVHLPLLTVRETLIFSAKCQGVGTGYEMLTELLRREKQLNIKPDPYIDALMKASVLEGHRENIVTEYIIKLLGLDVCADTIVGNDMIRGISGGQKKRVTTGEMLVGPVNVLFMDNISNGLDSSTTFQIINSIRQSTHILNKSALISLLQPPPETYELFDDIILLSEGQIVYEGPREYVLDFFDNVGFRCPDRKAIADYLQEVISWKDQRQYWANEEQPYHYISVNEFANAFKSFHVGRAIQSELATPFNRSNSHPASLTRSKYGANVKELMKACLSREVILMKRSASFHILKTIQLEICAIIAATVFAQSREHHSTVEDGFVYLGALYFGLIAIMGSGFSELPSTIDKLPVFYKQRDLLFYPSWAFSLPVSILGIPVAFIEVAFWVATTYFVIGFDPSGIRLLRHFLLLTVTAQMSYSLFRCMAALARDHIVANTAGCLAFMGLLVFGGFVVSRENAQNWLVWGFWLSPLTYAQTALSTNEFLGQAWKQVNNGSKEALGISILKARGVLTNPHWPWTGLVALIGFVVIFNGVSALALAYLNQYGKSQVIFLSKDTLEKSNDTISKTEGEETLENGASSSRTSTNNAPTVTAVGRPKKQGMHLAFIPLSLTFENIRYSVDMPKAIRDQGVLENKLELLKGINGAFRPGLLTALMGVSGAGKTTLLDVLAGRKNSGYLEGSITVSGYPKRQETFARVSGYCEQNDIHSPLVTVYESLLYSAWLRLPTEIDAKTREAFVEEVMELIELTPLREALVGFPNVNGLSTEQRKRLTIAVELVANPSIIFMDEPTTGLDARAAAIVMRTVRSTVDTGRTVVCTIHQPSIDIFESFDELVLLARGGEEIYVGPLGPQSRHLIIYFEEIDRVGRIKNGYNPATWALEVTTKAQEEALGIKFADVYKNSDLFRRNKALIRELSTPRPDSQELHFPSKYSCSYFTQCKACLWKQHKSYWRNTPYNAVRLVFSTSMAIIFGLIFWRLGTRRGTKQEIFNGLGAMYTALMFLGPQSAGTVQPVLVAERTVYYRERAAGMYSALPFAIAQVTIEIPYVLVQILLYGIIVYSMIDYEWTATKFFQNMFFMFITILYHIYYGMMVIGVCPNNQVSSIVSSIFYSTWNLFTGFVIPRTRIAVWWRWYVWVSPVSWSFYGLTTSQYGDINSTKLDTGETVAEFIRDYFGFKYDFLWVVSLTLIGFCVLFVSVFAVSLKALNFQKR</sequence>
<evidence type="ECO:0000313" key="13">
    <source>
        <dbReference type="EMBL" id="KAE7998799.1"/>
    </source>
</evidence>